<name>U1HJ55_ENDPU</name>
<feature type="compositionally biased region" description="Basic and acidic residues" evidence="1">
    <location>
        <begin position="355"/>
        <end position="365"/>
    </location>
</feature>
<feature type="compositionally biased region" description="Low complexity" evidence="1">
    <location>
        <begin position="331"/>
        <end position="351"/>
    </location>
</feature>
<dbReference type="OMA" id="YARMAWH"/>
<dbReference type="HOGENOM" id="CLU_599956_0_0_1"/>
<keyword evidence="2" id="KW-0812">Transmembrane</keyword>
<dbReference type="Proteomes" id="UP000019373">
    <property type="component" value="Unassembled WGS sequence"/>
</dbReference>
<dbReference type="OrthoDB" id="4204700at2759"/>
<evidence type="ECO:0000313" key="3">
    <source>
        <dbReference type="EMBL" id="ERF68949.1"/>
    </source>
</evidence>
<feature type="region of interest" description="Disordered" evidence="1">
    <location>
        <begin position="7"/>
        <end position="34"/>
    </location>
</feature>
<feature type="compositionally biased region" description="Pro residues" evidence="1">
    <location>
        <begin position="397"/>
        <end position="421"/>
    </location>
</feature>
<evidence type="ECO:0000313" key="4">
    <source>
        <dbReference type="Proteomes" id="UP000019373"/>
    </source>
</evidence>
<feature type="compositionally biased region" description="Low complexity" evidence="1">
    <location>
        <begin position="369"/>
        <end position="382"/>
    </location>
</feature>
<keyword evidence="2" id="KW-0472">Membrane</keyword>
<reference evidence="4" key="1">
    <citation type="journal article" date="2014" name="BMC Genomics">
        <title>Genome characteristics reveal the impact of lichenization on lichen-forming fungus Endocarpon pusillum Hedwig (Verrucariales, Ascomycota).</title>
        <authorList>
            <person name="Wang Y.-Y."/>
            <person name="Liu B."/>
            <person name="Zhang X.-Y."/>
            <person name="Zhou Q.-M."/>
            <person name="Zhang T."/>
            <person name="Li H."/>
            <person name="Yu Y.-F."/>
            <person name="Zhang X.-L."/>
            <person name="Hao X.-Y."/>
            <person name="Wang M."/>
            <person name="Wang L."/>
            <person name="Wei J.-C."/>
        </authorList>
    </citation>
    <scope>NUCLEOTIDE SEQUENCE [LARGE SCALE GENOMIC DNA]</scope>
    <source>
        <strain evidence="4">Z07020 / HMAS-L-300199</strain>
    </source>
</reference>
<accession>U1HJ55</accession>
<organism evidence="3 4">
    <name type="scientific">Endocarpon pusillum (strain Z07020 / HMAS-L-300199)</name>
    <name type="common">Lichen-forming fungus</name>
    <dbReference type="NCBI Taxonomy" id="1263415"/>
    <lineage>
        <taxon>Eukaryota</taxon>
        <taxon>Fungi</taxon>
        <taxon>Dikarya</taxon>
        <taxon>Ascomycota</taxon>
        <taxon>Pezizomycotina</taxon>
        <taxon>Eurotiomycetes</taxon>
        <taxon>Chaetothyriomycetidae</taxon>
        <taxon>Verrucariales</taxon>
        <taxon>Verrucariaceae</taxon>
        <taxon>Endocarpon</taxon>
    </lineage>
</organism>
<gene>
    <name evidence="3" type="ORF">EPUS_08183</name>
</gene>
<sequence length="456" mass="50104">MVLEDILSPGDGFANDEVPPPDGNEPHGALAPGTEKFTVDSTRTVADASATVLSEELHLRYRANKGPLRHYRIPFDRMPVQGITRRAAFGNPGRTSITSRSLIELMSLMETLNGRPLTQSEAEGVALHLCRKRVYSQAAAYGGIVAGCAWAFYKRKTFKFPLRKPKPVERYDAFPLQRAAFLTGRYARMAWHTTRTMAYIGASWLMLLPLFEYMGRSAQAIHMMRDERTRALAQEFRSSLQRAQRDIQEDLKRKIEQSFGGTADGQGAGQSSSPSDQPDSQSSGYGEYYGGSKGGYVQDANSPTSPSSQHSQYPYSDTSSNTGLLSDAQMQSRTRSQRSSPSSSDPSNRNTFSLEKVDRQPRTFDSEYNPPNDSSSSSSPFFDDNDASPTAGNDPFPDSPSTPSPAHAPIPPPIRQRPPTPTKERQGRIRDQRGQLQLQQGRLGEAVSQGAGAEGI</sequence>
<dbReference type="EMBL" id="KE721482">
    <property type="protein sequence ID" value="ERF68949.1"/>
    <property type="molecule type" value="Genomic_DNA"/>
</dbReference>
<dbReference type="GeneID" id="19243034"/>
<feature type="compositionally biased region" description="Polar residues" evidence="1">
    <location>
        <begin position="317"/>
        <end position="330"/>
    </location>
</feature>
<dbReference type="AlphaFoldDB" id="U1HJ55"/>
<keyword evidence="4" id="KW-1185">Reference proteome</keyword>
<proteinExistence type="predicted"/>
<feature type="compositionally biased region" description="Low complexity" evidence="1">
    <location>
        <begin position="269"/>
        <end position="286"/>
    </location>
</feature>
<feature type="compositionally biased region" description="Low complexity" evidence="1">
    <location>
        <begin position="302"/>
        <end position="316"/>
    </location>
</feature>
<feature type="transmembrane region" description="Helical" evidence="2">
    <location>
        <begin position="134"/>
        <end position="153"/>
    </location>
</feature>
<evidence type="ECO:0000256" key="1">
    <source>
        <dbReference type="SAM" id="MobiDB-lite"/>
    </source>
</evidence>
<feature type="transmembrane region" description="Helical" evidence="2">
    <location>
        <begin position="196"/>
        <end position="215"/>
    </location>
</feature>
<evidence type="ECO:0000256" key="2">
    <source>
        <dbReference type="SAM" id="Phobius"/>
    </source>
</evidence>
<keyword evidence="2" id="KW-1133">Transmembrane helix</keyword>
<feature type="compositionally biased region" description="Basic and acidic residues" evidence="1">
    <location>
        <begin position="422"/>
        <end position="433"/>
    </location>
</feature>
<feature type="region of interest" description="Disordered" evidence="1">
    <location>
        <begin position="259"/>
        <end position="456"/>
    </location>
</feature>
<dbReference type="eggNOG" id="ENOG502S320">
    <property type="taxonomic scope" value="Eukaryota"/>
</dbReference>
<dbReference type="RefSeq" id="XP_007805408.1">
    <property type="nucleotide sequence ID" value="XM_007807217.1"/>
</dbReference>
<protein>
    <submittedName>
        <fullName evidence="3">Uncharacterized protein</fullName>
    </submittedName>
</protein>
<feature type="compositionally biased region" description="Low complexity" evidence="1">
    <location>
        <begin position="434"/>
        <end position="444"/>
    </location>
</feature>